<feature type="chain" id="PRO_5034209172" evidence="1">
    <location>
        <begin position="18"/>
        <end position="394"/>
    </location>
</feature>
<sequence>MKFAAAILLILLACSSALSPDVQRLCDAYWDWRMSDRPEFATFVGFNGYNANLDDLSLTAYENRLKKSQEFLDEILVLEPTLVETSDVVNLLILKDEVETFIAGYPFMNFLEPISYMEGPQVDLEKLISWTQFNAASDYEDYVARISKLDVQIQQIIELLSEGVARGILPHQISMNGVTEQIDAFIVEDPEECILFSHVFSSPSENLSPQELDDLKNRTKAVILETVVPSFTSLKQYISTQYSTRPDIAISTLPNGTELYRQLIIFHTGEDTTPDFIHQVGLSEVERINGLMQAIVYELGYNMTSQEFSEMIKNDPANFYETGEELMDQFENIVYNIVIPALPLAFDNIPKTNITVVESPSPDQPVAFYQSGSYTTDSGLACSTSTLTTPAPST</sequence>
<accession>A0A8B7NHU0</accession>
<evidence type="ECO:0000313" key="3">
    <source>
        <dbReference type="RefSeq" id="XP_018012931.1"/>
    </source>
</evidence>
<protein>
    <submittedName>
        <fullName evidence="3">Uncharacterized protein LOC108670003</fullName>
    </submittedName>
</protein>
<dbReference type="Proteomes" id="UP000694843">
    <property type="component" value="Unplaced"/>
</dbReference>
<dbReference type="KEGG" id="hazt:108670003"/>
<dbReference type="RefSeq" id="XP_018012931.1">
    <property type="nucleotide sequence ID" value="XM_018157442.2"/>
</dbReference>
<dbReference type="Pfam" id="PF05960">
    <property type="entry name" value="DUF885"/>
    <property type="match status" value="1"/>
</dbReference>
<dbReference type="PANTHER" id="PTHR33361">
    <property type="entry name" value="GLR0591 PROTEIN"/>
    <property type="match status" value="1"/>
</dbReference>
<name>A0A8B7NHU0_HYAAZ</name>
<dbReference type="OMA" id="LEPISYM"/>
<organism evidence="2 3">
    <name type="scientific">Hyalella azteca</name>
    <name type="common">Amphipod</name>
    <dbReference type="NCBI Taxonomy" id="294128"/>
    <lineage>
        <taxon>Eukaryota</taxon>
        <taxon>Metazoa</taxon>
        <taxon>Ecdysozoa</taxon>
        <taxon>Arthropoda</taxon>
        <taxon>Crustacea</taxon>
        <taxon>Multicrustacea</taxon>
        <taxon>Malacostraca</taxon>
        <taxon>Eumalacostraca</taxon>
        <taxon>Peracarida</taxon>
        <taxon>Amphipoda</taxon>
        <taxon>Senticaudata</taxon>
        <taxon>Talitrida</taxon>
        <taxon>Talitroidea</taxon>
        <taxon>Hyalellidae</taxon>
        <taxon>Hyalella</taxon>
    </lineage>
</organism>
<feature type="signal peptide" evidence="1">
    <location>
        <begin position="1"/>
        <end position="17"/>
    </location>
</feature>
<reference evidence="3" key="1">
    <citation type="submission" date="2025-08" db="UniProtKB">
        <authorList>
            <consortium name="RefSeq"/>
        </authorList>
    </citation>
    <scope>IDENTIFICATION</scope>
    <source>
        <tissue evidence="3">Whole organism</tissue>
    </source>
</reference>
<proteinExistence type="predicted"/>
<dbReference type="InterPro" id="IPR010281">
    <property type="entry name" value="DUF885"/>
</dbReference>
<dbReference type="OrthoDB" id="5959877at2759"/>
<dbReference type="AlphaFoldDB" id="A0A8B7NHU0"/>
<evidence type="ECO:0000256" key="1">
    <source>
        <dbReference type="SAM" id="SignalP"/>
    </source>
</evidence>
<dbReference type="PANTHER" id="PTHR33361:SF2">
    <property type="entry name" value="DUF885 DOMAIN-CONTAINING PROTEIN"/>
    <property type="match status" value="1"/>
</dbReference>
<keyword evidence="1" id="KW-0732">Signal</keyword>
<dbReference type="GeneID" id="108670003"/>
<gene>
    <name evidence="3" type="primary">LOC108670003</name>
</gene>
<keyword evidence="2" id="KW-1185">Reference proteome</keyword>
<evidence type="ECO:0000313" key="2">
    <source>
        <dbReference type="Proteomes" id="UP000694843"/>
    </source>
</evidence>